<reference evidence="2" key="1">
    <citation type="submission" date="2015-10" db="EMBL/GenBank/DDBJ databases">
        <title>Complete Genome Sequencing of Klebsiella sp. strain G5.</title>
        <authorList>
            <person name="Chan K.-G."/>
            <person name="Chen J.-W."/>
        </authorList>
    </citation>
    <scope>NUCLEOTIDE SEQUENCE [LARGE SCALE GENOMIC DNA]</scope>
    <source>
        <strain evidence="2">G5</strain>
    </source>
</reference>
<gene>
    <name evidence="1" type="ORF">AO703_15830</name>
</gene>
<protein>
    <submittedName>
        <fullName evidence="1">Uncharacterized protein</fullName>
    </submittedName>
</protein>
<evidence type="ECO:0000313" key="2">
    <source>
        <dbReference type="Proteomes" id="UP000069162"/>
    </source>
</evidence>
<organism evidence="1 2">
    <name type="scientific">[Enterobacter] lignolyticus</name>
    <dbReference type="NCBI Taxonomy" id="1334193"/>
    <lineage>
        <taxon>Bacteria</taxon>
        <taxon>Pseudomonadati</taxon>
        <taxon>Pseudomonadota</taxon>
        <taxon>Gammaproteobacteria</taxon>
        <taxon>Enterobacterales</taxon>
        <taxon>Enterobacteriaceae</taxon>
        <taxon>Pluralibacter</taxon>
    </lineage>
</organism>
<dbReference type="KEGG" id="kle:AO703_15830"/>
<dbReference type="Proteomes" id="UP000069162">
    <property type="component" value="Chromosome"/>
</dbReference>
<name>A0A806X743_9ENTR</name>
<accession>A0A806X743</accession>
<sequence>MRNQRLAIFNGFLFRFVMQIIHVATNIMQSDKEPFTTQGYFHKMHLKYIIMITLEGSCYA</sequence>
<dbReference type="EMBL" id="CP012871">
    <property type="protein sequence ID" value="ALR77704.1"/>
    <property type="molecule type" value="Genomic_DNA"/>
</dbReference>
<evidence type="ECO:0000313" key="1">
    <source>
        <dbReference type="EMBL" id="ALR77704.1"/>
    </source>
</evidence>
<proteinExistence type="predicted"/>
<dbReference type="AlphaFoldDB" id="A0A806X743"/>